<evidence type="ECO:0000256" key="2">
    <source>
        <dbReference type="ARBA" id="ARBA00008974"/>
    </source>
</evidence>
<accession>A0A077X1Q6</accession>
<evidence type="ECO:0000256" key="4">
    <source>
        <dbReference type="ARBA" id="ARBA00022692"/>
    </source>
</evidence>
<dbReference type="GO" id="GO:0005886">
    <property type="term" value="C:plasma membrane"/>
    <property type="evidence" value="ECO:0007669"/>
    <property type="project" value="TreeGrafter"/>
</dbReference>
<feature type="transmembrane region" description="Helical" evidence="8">
    <location>
        <begin position="448"/>
        <end position="468"/>
    </location>
</feature>
<dbReference type="PIRSF" id="PIRSF002744">
    <property type="entry name" value="Pur-cyt_permease"/>
    <property type="match status" value="1"/>
</dbReference>
<comment type="similarity">
    <text evidence="2 7">Belongs to the purine-cytosine permease (2.A.39) family.</text>
</comment>
<evidence type="ECO:0008006" key="10">
    <source>
        <dbReference type="Google" id="ProtNLM"/>
    </source>
</evidence>
<dbReference type="Gene3D" id="1.10.4160.10">
    <property type="entry name" value="Hydantoin permease"/>
    <property type="match status" value="1"/>
</dbReference>
<sequence>MIEVHVHEHQEDKDEQREKRQSCWKMFKMENQGIEPVPPDQRPHTRIWDNFTIWFSVSTTLAYVLLGMLGWQLYRLAFWQAFVCIVIGNMICSLPGAFFSTLGFRTGLPQMVLVRYSFGYHGGKLVSVLAWINNAGWMIINIIQSTQFFAAMGDTGQPVLPMWAGVIILAALTWIICLVGYKLIHSLQRWLWIPMWTAFGLLYGLGLTRAGPISSVLSNPEAESTAVMSFFALIYSATALWPLAAGDFTVKQPTTFNTYAVGILSYLGGVIPTILIETLSFVLAATWMPQQHHNEAGNSGALAADVLAPLDWFGQILLVVFAFNVVGHVVPSAYNMALEIQTIVPWSTWLLATINMAIITILAVFGAENLVRILQIFLPLITYCIMGYITILVSEHFVFRSRKYNIESWNDPSQLPIGAAAIVTLIIAFGAGMLATDQPWYIGPIAKRIGDLGIPLSLAFGFSFYNPLRYWEKKSFHR</sequence>
<dbReference type="AlphaFoldDB" id="A0A077X1Q6"/>
<reference evidence="9" key="1">
    <citation type="journal article" date="2014" name="Genome Announc.">
        <title>De novo whole-genome sequence and genome annotation of Lichtheimia ramosa.</title>
        <authorList>
            <person name="Linde J."/>
            <person name="Schwartze V."/>
            <person name="Binder U."/>
            <person name="Lass-Florl C."/>
            <person name="Voigt K."/>
            <person name="Horn F."/>
        </authorList>
    </citation>
    <scope>NUCLEOTIDE SEQUENCE</scope>
    <source>
        <strain evidence="9">JMRC FSU:6197</strain>
    </source>
</reference>
<dbReference type="OrthoDB" id="2116389at2759"/>
<evidence type="ECO:0000256" key="7">
    <source>
        <dbReference type="PIRNR" id="PIRNR002744"/>
    </source>
</evidence>
<dbReference type="PANTHER" id="PTHR31806">
    <property type="entry name" value="PURINE-CYTOSINE PERMEASE FCY2-RELATED"/>
    <property type="match status" value="1"/>
</dbReference>
<dbReference type="InterPro" id="IPR001248">
    <property type="entry name" value="Pur-cyt_permease"/>
</dbReference>
<feature type="transmembrane region" description="Helical" evidence="8">
    <location>
        <begin position="256"/>
        <end position="276"/>
    </location>
</feature>
<feature type="transmembrane region" description="Helical" evidence="8">
    <location>
        <begin position="415"/>
        <end position="436"/>
    </location>
</feature>
<feature type="transmembrane region" description="Helical" evidence="8">
    <location>
        <begin position="125"/>
        <end position="143"/>
    </location>
</feature>
<evidence type="ECO:0000256" key="8">
    <source>
        <dbReference type="SAM" id="Phobius"/>
    </source>
</evidence>
<protein>
    <recommendedName>
        <fullName evidence="10">NCS1 nucleoside transporter</fullName>
    </recommendedName>
</protein>
<feature type="transmembrane region" description="Helical" evidence="8">
    <location>
        <begin position="51"/>
        <end position="71"/>
    </location>
</feature>
<evidence type="ECO:0000256" key="3">
    <source>
        <dbReference type="ARBA" id="ARBA00022448"/>
    </source>
</evidence>
<keyword evidence="6 7" id="KW-0472">Membrane</keyword>
<organism evidence="9">
    <name type="scientific">Lichtheimia ramosa</name>
    <dbReference type="NCBI Taxonomy" id="688394"/>
    <lineage>
        <taxon>Eukaryota</taxon>
        <taxon>Fungi</taxon>
        <taxon>Fungi incertae sedis</taxon>
        <taxon>Mucoromycota</taxon>
        <taxon>Mucoromycotina</taxon>
        <taxon>Mucoromycetes</taxon>
        <taxon>Mucorales</taxon>
        <taxon>Lichtheimiaceae</taxon>
        <taxon>Lichtheimia</taxon>
    </lineage>
</organism>
<proteinExistence type="inferred from homology"/>
<feature type="transmembrane region" description="Helical" evidence="8">
    <location>
        <begin position="226"/>
        <end position="244"/>
    </location>
</feature>
<feature type="transmembrane region" description="Helical" evidence="8">
    <location>
        <begin position="163"/>
        <end position="183"/>
    </location>
</feature>
<feature type="transmembrane region" description="Helical" evidence="8">
    <location>
        <begin position="346"/>
        <end position="367"/>
    </location>
</feature>
<feature type="transmembrane region" description="Helical" evidence="8">
    <location>
        <begin position="77"/>
        <end position="104"/>
    </location>
</feature>
<feature type="transmembrane region" description="Helical" evidence="8">
    <location>
        <begin position="373"/>
        <end position="394"/>
    </location>
</feature>
<evidence type="ECO:0000256" key="6">
    <source>
        <dbReference type="ARBA" id="ARBA00023136"/>
    </source>
</evidence>
<dbReference type="Pfam" id="PF02133">
    <property type="entry name" value="Transp_cyt_pur"/>
    <property type="match status" value="1"/>
</dbReference>
<dbReference type="GO" id="GO:0022857">
    <property type="term" value="F:transmembrane transporter activity"/>
    <property type="evidence" value="ECO:0007669"/>
    <property type="project" value="InterPro"/>
</dbReference>
<evidence type="ECO:0000256" key="1">
    <source>
        <dbReference type="ARBA" id="ARBA00004141"/>
    </source>
</evidence>
<gene>
    <name evidence="9" type="ORF">LRAMOSA05651</name>
</gene>
<evidence type="ECO:0000256" key="5">
    <source>
        <dbReference type="ARBA" id="ARBA00022989"/>
    </source>
</evidence>
<feature type="transmembrane region" description="Helical" evidence="8">
    <location>
        <begin position="190"/>
        <end position="206"/>
    </location>
</feature>
<keyword evidence="3 7" id="KW-0813">Transport</keyword>
<dbReference type="InterPro" id="IPR026030">
    <property type="entry name" value="Pur-cyt_permease_Fcy2/21/22"/>
</dbReference>
<name>A0A077X1Q6_9FUNG</name>
<feature type="transmembrane region" description="Helical" evidence="8">
    <location>
        <begin position="312"/>
        <end position="334"/>
    </location>
</feature>
<dbReference type="EMBL" id="LK023379">
    <property type="protein sequence ID" value="CDS13475.1"/>
    <property type="molecule type" value="Genomic_DNA"/>
</dbReference>
<keyword evidence="4 8" id="KW-0812">Transmembrane</keyword>
<dbReference type="PANTHER" id="PTHR31806:SF1">
    <property type="entry name" value="PURINE-CYTOSINE PERMEASE FCY2-RELATED"/>
    <property type="match status" value="1"/>
</dbReference>
<evidence type="ECO:0000313" key="9">
    <source>
        <dbReference type="EMBL" id="CDS13475.1"/>
    </source>
</evidence>
<keyword evidence="5 8" id="KW-1133">Transmembrane helix</keyword>
<comment type="subcellular location">
    <subcellularLocation>
        <location evidence="1">Membrane</location>
        <topology evidence="1">Multi-pass membrane protein</topology>
    </subcellularLocation>
</comment>